<dbReference type="InterPro" id="IPR035093">
    <property type="entry name" value="RelE/ParE_toxin_dom_sf"/>
</dbReference>
<dbReference type="NCBIfam" id="TIGR02385">
    <property type="entry name" value="RelE_StbE"/>
    <property type="match status" value="1"/>
</dbReference>
<proteinExistence type="predicted"/>
<name>A0A2M6R9B7_9BACT</name>
<keyword evidence="1" id="KW-1277">Toxin-antitoxin system</keyword>
<comment type="caution">
    <text evidence="2">The sequence shown here is derived from an EMBL/GenBank/DDBJ whole genome shotgun (WGS) entry which is preliminary data.</text>
</comment>
<dbReference type="InterPro" id="IPR004386">
    <property type="entry name" value="Toxin_YafQ-like"/>
</dbReference>
<sequence>MNYSIQIIPHRDFTKDLRKQTAKVKDRAKDRLYIFCHNPFNPILYNHALTGRWKGHRSINITGDIRAIYKQIDETAVVFVALGSHSELYR</sequence>
<accession>A0A2M6R9B7</accession>
<protein>
    <recommendedName>
        <fullName evidence="4">Type II toxin-antitoxin system mRNA interferase toxin, RelE/StbE family</fullName>
    </recommendedName>
</protein>
<organism evidence="2 3">
    <name type="scientific">Candidatus Berkelbacteria bacterium CG10_big_fil_rev_8_21_14_0_10_43_14</name>
    <dbReference type="NCBI Taxonomy" id="1974515"/>
    <lineage>
        <taxon>Bacteria</taxon>
        <taxon>Candidatus Berkelbacteria</taxon>
    </lineage>
</organism>
<evidence type="ECO:0000313" key="3">
    <source>
        <dbReference type="Proteomes" id="UP000231162"/>
    </source>
</evidence>
<dbReference type="InterPro" id="IPR007712">
    <property type="entry name" value="RelE/ParE_toxin"/>
</dbReference>
<dbReference type="Proteomes" id="UP000231162">
    <property type="component" value="Unassembled WGS sequence"/>
</dbReference>
<dbReference type="AlphaFoldDB" id="A0A2M6R9B7"/>
<evidence type="ECO:0008006" key="4">
    <source>
        <dbReference type="Google" id="ProtNLM"/>
    </source>
</evidence>
<dbReference type="EMBL" id="PEZX01000017">
    <property type="protein sequence ID" value="PIS07096.1"/>
    <property type="molecule type" value="Genomic_DNA"/>
</dbReference>
<dbReference type="SUPFAM" id="SSF143011">
    <property type="entry name" value="RelE-like"/>
    <property type="match status" value="1"/>
</dbReference>
<reference evidence="3" key="1">
    <citation type="submission" date="2017-09" db="EMBL/GenBank/DDBJ databases">
        <title>Depth-based differentiation of microbial function through sediment-hosted aquifers and enrichment of novel symbionts in the deep terrestrial subsurface.</title>
        <authorList>
            <person name="Probst A.J."/>
            <person name="Ladd B."/>
            <person name="Jarett J.K."/>
            <person name="Geller-Mcgrath D.E."/>
            <person name="Sieber C.M.K."/>
            <person name="Emerson J.B."/>
            <person name="Anantharaman K."/>
            <person name="Thomas B.C."/>
            <person name="Malmstrom R."/>
            <person name="Stieglmeier M."/>
            <person name="Klingl A."/>
            <person name="Woyke T."/>
            <person name="Ryan C.M."/>
            <person name="Banfield J.F."/>
        </authorList>
    </citation>
    <scope>NUCLEOTIDE SEQUENCE [LARGE SCALE GENOMIC DNA]</scope>
</reference>
<dbReference type="Pfam" id="PF15738">
    <property type="entry name" value="YafQ_toxin"/>
    <property type="match status" value="1"/>
</dbReference>
<evidence type="ECO:0000313" key="2">
    <source>
        <dbReference type="EMBL" id="PIS07096.1"/>
    </source>
</evidence>
<evidence type="ECO:0000256" key="1">
    <source>
        <dbReference type="ARBA" id="ARBA00022649"/>
    </source>
</evidence>
<gene>
    <name evidence="2" type="ORF">COT79_01145</name>
</gene>
<dbReference type="Gene3D" id="3.30.2310.20">
    <property type="entry name" value="RelE-like"/>
    <property type="match status" value="1"/>
</dbReference>